<feature type="binding site" evidence="4">
    <location>
        <position position="144"/>
    </location>
    <ligand>
        <name>Zn(2+)</name>
        <dbReference type="ChEBI" id="CHEBI:29105"/>
    </ligand>
</feature>
<dbReference type="Pfam" id="PF01948">
    <property type="entry name" value="PyrI"/>
    <property type="match status" value="1"/>
</dbReference>
<name>A0A0A2G3L3_9PORP</name>
<evidence type="ECO:0000259" key="6">
    <source>
        <dbReference type="Pfam" id="PF02748"/>
    </source>
</evidence>
<dbReference type="Pfam" id="PF02748">
    <property type="entry name" value="PyrI_C"/>
    <property type="match status" value="1"/>
</dbReference>
<dbReference type="RefSeq" id="WP_036885090.1">
    <property type="nucleotide sequence ID" value="NZ_JQZW01000019.1"/>
</dbReference>
<organism evidence="7 8">
    <name type="scientific">Porphyromonas gingivicanis</name>
    <dbReference type="NCBI Taxonomy" id="266762"/>
    <lineage>
        <taxon>Bacteria</taxon>
        <taxon>Pseudomonadati</taxon>
        <taxon>Bacteroidota</taxon>
        <taxon>Bacteroidia</taxon>
        <taxon>Bacteroidales</taxon>
        <taxon>Porphyromonadaceae</taxon>
        <taxon>Porphyromonas</taxon>
    </lineage>
</organism>
<accession>A0A0A2G3L3</accession>
<dbReference type="GO" id="GO:0006221">
    <property type="term" value="P:pyrimidine nucleotide biosynthetic process"/>
    <property type="evidence" value="ECO:0007669"/>
    <property type="project" value="UniProtKB-UniRule"/>
</dbReference>
<feature type="binding site" evidence="4">
    <location>
        <position position="115"/>
    </location>
    <ligand>
        <name>Zn(2+)</name>
        <dbReference type="ChEBI" id="CHEBI:29105"/>
    </ligand>
</feature>
<dbReference type="PANTHER" id="PTHR35805">
    <property type="entry name" value="ASPARTATE CARBAMOYLTRANSFERASE REGULATORY CHAIN"/>
    <property type="match status" value="1"/>
</dbReference>
<proteinExistence type="inferred from homology"/>
<dbReference type="Gene3D" id="3.30.70.140">
    <property type="entry name" value="Aspartate carbamoyltransferase regulatory subunit, N-terminal domain"/>
    <property type="match status" value="1"/>
</dbReference>
<keyword evidence="1 4" id="KW-0479">Metal-binding</keyword>
<evidence type="ECO:0000259" key="5">
    <source>
        <dbReference type="Pfam" id="PF01948"/>
    </source>
</evidence>
<evidence type="ECO:0000256" key="1">
    <source>
        <dbReference type="ARBA" id="ARBA00022723"/>
    </source>
</evidence>
<dbReference type="InterPro" id="IPR002801">
    <property type="entry name" value="Asp_carbamoylTrfase_reg"/>
</dbReference>
<comment type="subunit">
    <text evidence="4">Contains catalytic and regulatory chains.</text>
</comment>
<comment type="similarity">
    <text evidence="4">Belongs to the PyrI family.</text>
</comment>
<sequence>MKENPTKQNFETMPVATICNGTVIDHIPSSKLFKVASLLHLEEASQPITIGNNFHSKLLGRKGIIKISDQFVSDDILNRIALVAPNVHLNIIRNYKVVEKRCVQLPEEIVGIVRCTNPKCITNHEPMATRFRSSSHNEESTIVCSYCGRKIKSEQIELL</sequence>
<keyword evidence="3 4" id="KW-0665">Pyrimidine biosynthesis</keyword>
<dbReference type="NCBIfam" id="TIGR00240">
    <property type="entry name" value="ATCase_reg"/>
    <property type="match status" value="1"/>
</dbReference>
<reference evidence="7 8" key="1">
    <citation type="submission" date="2014-08" db="EMBL/GenBank/DDBJ databases">
        <title>Porphyromonas gingivicanis strain:COT-022_OH1391 Genome sequencing.</title>
        <authorList>
            <person name="Wallis C."/>
            <person name="Deusch O."/>
            <person name="O'Flynn C."/>
            <person name="Davis I."/>
            <person name="Jospin G."/>
            <person name="Darling A.E."/>
            <person name="Coil D.A."/>
            <person name="Alexiev A."/>
            <person name="Horsfall A."/>
            <person name="Kirkwood N."/>
            <person name="Harris S."/>
            <person name="Eisen J.A."/>
        </authorList>
    </citation>
    <scope>NUCLEOTIDE SEQUENCE [LARGE SCALE GENOMIC DNA]</scope>
    <source>
        <strain evidence="8">COT-022 OH1391</strain>
    </source>
</reference>
<comment type="cofactor">
    <cofactor evidence="4">
        <name>Zn(2+)</name>
        <dbReference type="ChEBI" id="CHEBI:29105"/>
    </cofactor>
    <text evidence="4">Binds 1 zinc ion per subunit.</text>
</comment>
<dbReference type="SUPFAM" id="SSF57825">
    <property type="entry name" value="Aspartate carbamoyltransferase, Regulatory-chain, C-terminal domain"/>
    <property type="match status" value="1"/>
</dbReference>
<evidence type="ECO:0000313" key="8">
    <source>
        <dbReference type="Proteomes" id="UP000030134"/>
    </source>
</evidence>
<gene>
    <name evidence="4" type="primary">pyrI</name>
    <name evidence="7" type="ORF">HQ36_08485</name>
</gene>
<dbReference type="Gene3D" id="2.30.30.20">
    <property type="entry name" value="Aspartate carbamoyltransferase regulatory subunit, C-terminal domain"/>
    <property type="match status" value="1"/>
</dbReference>
<dbReference type="GO" id="GO:0006207">
    <property type="term" value="P:'de novo' pyrimidine nucleobase biosynthetic process"/>
    <property type="evidence" value="ECO:0007669"/>
    <property type="project" value="InterPro"/>
</dbReference>
<dbReference type="HAMAP" id="MF_00002">
    <property type="entry name" value="Asp_carb_tr_reg"/>
    <property type="match status" value="1"/>
</dbReference>
<dbReference type="InterPro" id="IPR036792">
    <property type="entry name" value="Asp_carbatrfase_reg_C_sf"/>
</dbReference>
<dbReference type="OrthoDB" id="5599321at2"/>
<evidence type="ECO:0000313" key="7">
    <source>
        <dbReference type="EMBL" id="KGN97057.1"/>
    </source>
</evidence>
<comment type="caution">
    <text evidence="7">The sequence shown here is derived from an EMBL/GenBank/DDBJ whole genome shotgun (WGS) entry which is preliminary data.</text>
</comment>
<evidence type="ECO:0000256" key="3">
    <source>
        <dbReference type="ARBA" id="ARBA00022975"/>
    </source>
</evidence>
<dbReference type="Proteomes" id="UP000030134">
    <property type="component" value="Unassembled WGS sequence"/>
</dbReference>
<dbReference type="eggNOG" id="COG1781">
    <property type="taxonomic scope" value="Bacteria"/>
</dbReference>
<dbReference type="GO" id="GO:0016740">
    <property type="term" value="F:transferase activity"/>
    <property type="evidence" value="ECO:0007669"/>
    <property type="project" value="UniProtKB-KW"/>
</dbReference>
<evidence type="ECO:0000256" key="2">
    <source>
        <dbReference type="ARBA" id="ARBA00022833"/>
    </source>
</evidence>
<feature type="domain" description="Aspartate carbamoyltransferase regulatory subunit C-terminal" evidence="6">
    <location>
        <begin position="108"/>
        <end position="156"/>
    </location>
</feature>
<dbReference type="STRING" id="266762.HQ36_08485"/>
<dbReference type="EMBL" id="JQZW01000019">
    <property type="protein sequence ID" value="KGN97057.1"/>
    <property type="molecule type" value="Genomic_DNA"/>
</dbReference>
<dbReference type="SUPFAM" id="SSF54893">
    <property type="entry name" value="Aspartate carbamoyltransferase, Regulatory-chain, N-terminal domain"/>
    <property type="match status" value="1"/>
</dbReference>
<evidence type="ECO:0000256" key="4">
    <source>
        <dbReference type="HAMAP-Rule" id="MF_00002"/>
    </source>
</evidence>
<dbReference type="GO" id="GO:0009347">
    <property type="term" value="C:aspartate carbamoyltransferase complex"/>
    <property type="evidence" value="ECO:0007669"/>
    <property type="project" value="InterPro"/>
</dbReference>
<protein>
    <recommendedName>
        <fullName evidence="4">Aspartate carbamoyltransferase regulatory chain</fullName>
    </recommendedName>
</protein>
<feature type="binding site" evidence="4">
    <location>
        <position position="147"/>
    </location>
    <ligand>
        <name>Zn(2+)</name>
        <dbReference type="ChEBI" id="CHEBI:29105"/>
    </ligand>
</feature>
<comment type="function">
    <text evidence="4">Involved in allosteric regulation of aspartate carbamoyltransferase.</text>
</comment>
<keyword evidence="2 4" id="KW-0862">Zinc</keyword>
<dbReference type="GO" id="GO:0046872">
    <property type="term" value="F:metal ion binding"/>
    <property type="evidence" value="ECO:0007669"/>
    <property type="project" value="UniProtKB-KW"/>
</dbReference>
<keyword evidence="8" id="KW-1185">Reference proteome</keyword>
<dbReference type="InterPro" id="IPR020545">
    <property type="entry name" value="Asp_carbamoyltransf_reg_N"/>
</dbReference>
<dbReference type="PANTHER" id="PTHR35805:SF1">
    <property type="entry name" value="ASPARTATE CARBAMOYLTRANSFERASE REGULATORY CHAIN"/>
    <property type="match status" value="1"/>
</dbReference>
<dbReference type="InterPro" id="IPR020542">
    <property type="entry name" value="Asp_carbamoyltrfase_reg_C"/>
</dbReference>
<feature type="binding site" evidence="4">
    <location>
        <position position="120"/>
    </location>
    <ligand>
        <name>Zn(2+)</name>
        <dbReference type="ChEBI" id="CHEBI:29105"/>
    </ligand>
</feature>
<keyword evidence="7" id="KW-0808">Transferase</keyword>
<feature type="domain" description="Aspartate carbamoyltransferase regulatory subunit N-terminal" evidence="5">
    <location>
        <begin position="15"/>
        <end position="103"/>
    </location>
</feature>
<dbReference type="InterPro" id="IPR036793">
    <property type="entry name" value="Asp_carbatrfase_reg_N_sf"/>
</dbReference>
<dbReference type="AlphaFoldDB" id="A0A0A2G3L3"/>